<organism evidence="3 4">
    <name type="scientific">Methylorubrum extorquens</name>
    <name type="common">Methylobacterium dichloromethanicum</name>
    <name type="synonym">Methylobacterium extorquens</name>
    <dbReference type="NCBI Taxonomy" id="408"/>
    <lineage>
        <taxon>Bacteria</taxon>
        <taxon>Pseudomonadati</taxon>
        <taxon>Pseudomonadota</taxon>
        <taxon>Alphaproteobacteria</taxon>
        <taxon>Hyphomicrobiales</taxon>
        <taxon>Methylobacteriaceae</taxon>
        <taxon>Methylorubrum</taxon>
    </lineage>
</organism>
<proteinExistence type="predicted"/>
<feature type="chain" id="PRO_5013091355" description="Glucose/Sorbosone dehydrogenase domain-containing protein" evidence="1">
    <location>
        <begin position="22"/>
        <end position="374"/>
    </location>
</feature>
<dbReference type="PANTHER" id="PTHR19328">
    <property type="entry name" value="HEDGEHOG-INTERACTING PROTEIN"/>
    <property type="match status" value="1"/>
</dbReference>
<feature type="signal peptide" evidence="1">
    <location>
        <begin position="1"/>
        <end position="21"/>
    </location>
</feature>
<keyword evidence="1" id="KW-0732">Signal</keyword>
<accession>A0A1S1P6Q9</accession>
<evidence type="ECO:0000313" key="3">
    <source>
        <dbReference type="EMBL" id="OHV16796.1"/>
    </source>
</evidence>
<dbReference type="Gene3D" id="2.120.10.30">
    <property type="entry name" value="TolB, C-terminal domain"/>
    <property type="match status" value="1"/>
</dbReference>
<sequence length="374" mass="40439">MIRILVATAAVLTMALHPAVARPPERLSTEKAEIVIETVACNLDHPWGLAFLPDGRMLVTERAGHLRIVSAGGQVSAPLRGTPPVHTGEGGLLDVAADPNFLENRFIYLTYGEPRESGAATAAGRGRLNSDQTALEDFQVIFRQQPVGSSDAGHFGSRLLFAPDGKLFISTGDRFSPGLAQDLSTDVGKLIRVNPDGSMSSDNPFANHKGARPEIWSYGHRNIQGLAVQPETGALWAGEFGPTGGDEINIIEPGRNYGWPLVSWGQHMDGSAIPRPPARPDLDDAAYHWSPSISFSGIAFYSSRSFPSWRGNLFLAGLTSQAVIRLTLVASRVTGEERIPMGERIRQVVQGPDGLLYLLTDEDQGCILRFRPGR</sequence>
<dbReference type="SUPFAM" id="SSF50952">
    <property type="entry name" value="Soluble quinoprotein glucose dehydrogenase"/>
    <property type="match status" value="1"/>
</dbReference>
<dbReference type="InterPro" id="IPR012938">
    <property type="entry name" value="Glc/Sorbosone_DH"/>
</dbReference>
<gene>
    <name evidence="3" type="ORF">BK022_09775</name>
</gene>
<comment type="caution">
    <text evidence="3">The sequence shown here is derived from an EMBL/GenBank/DDBJ whole genome shotgun (WGS) entry which is preliminary data.</text>
</comment>
<dbReference type="InterPro" id="IPR011041">
    <property type="entry name" value="Quinoprot_gluc/sorb_DH_b-prop"/>
</dbReference>
<evidence type="ECO:0000313" key="4">
    <source>
        <dbReference type="Proteomes" id="UP000180215"/>
    </source>
</evidence>
<dbReference type="Pfam" id="PF07995">
    <property type="entry name" value="GSDH"/>
    <property type="match status" value="1"/>
</dbReference>
<feature type="domain" description="Glucose/Sorbosone dehydrogenase" evidence="2">
    <location>
        <begin position="43"/>
        <end position="369"/>
    </location>
</feature>
<protein>
    <recommendedName>
        <fullName evidence="2">Glucose/Sorbosone dehydrogenase domain-containing protein</fullName>
    </recommendedName>
</protein>
<dbReference type="PANTHER" id="PTHR19328:SF75">
    <property type="entry name" value="ALDOSE SUGAR DEHYDROGENASE YLII"/>
    <property type="match status" value="1"/>
</dbReference>
<dbReference type="AlphaFoldDB" id="A0A1S1P6Q9"/>
<dbReference type="EMBL" id="MNAO01000089">
    <property type="protein sequence ID" value="OHV16796.1"/>
    <property type="molecule type" value="Genomic_DNA"/>
</dbReference>
<name>A0A1S1P6Q9_METEX</name>
<reference evidence="3 4" key="1">
    <citation type="submission" date="2016-10" db="EMBL/GenBank/DDBJ databases">
        <title>Draft genome sequence of Methylobacterium extorquens CP3, a seed endophyte of Crotalaria pumila with plant growth-promoting and metal tolerance properties.</title>
        <authorList>
            <person name="Sanchez-Lopez A.S."/>
            <person name="Van Hamme J.D."/>
            <person name="Thijs S."/>
            <person name="Mcammond B.M."/>
            <person name="Stevens V."/>
            <person name="Gonzalez-Chavez M.D.C."/>
            <person name="Vangronsveld J."/>
        </authorList>
    </citation>
    <scope>NUCLEOTIDE SEQUENCE [LARGE SCALE GENOMIC DNA]</scope>
    <source>
        <strain evidence="3 4">CP3</strain>
    </source>
</reference>
<dbReference type="Proteomes" id="UP000180215">
    <property type="component" value="Unassembled WGS sequence"/>
</dbReference>
<evidence type="ECO:0000259" key="2">
    <source>
        <dbReference type="Pfam" id="PF07995"/>
    </source>
</evidence>
<evidence type="ECO:0000256" key="1">
    <source>
        <dbReference type="SAM" id="SignalP"/>
    </source>
</evidence>
<dbReference type="InterPro" id="IPR011042">
    <property type="entry name" value="6-blade_b-propeller_TolB-like"/>
</dbReference>